<proteinExistence type="predicted"/>
<feature type="non-terminal residue" evidence="2">
    <location>
        <position position="88"/>
    </location>
</feature>
<organism evidence="2 3">
    <name type="scientific">Polarella glacialis</name>
    <name type="common">Dinoflagellate</name>
    <dbReference type="NCBI Taxonomy" id="89957"/>
    <lineage>
        <taxon>Eukaryota</taxon>
        <taxon>Sar</taxon>
        <taxon>Alveolata</taxon>
        <taxon>Dinophyceae</taxon>
        <taxon>Suessiales</taxon>
        <taxon>Suessiaceae</taxon>
        <taxon>Polarella</taxon>
    </lineage>
</organism>
<dbReference type="AlphaFoldDB" id="A0A813GTU1"/>
<accession>A0A813GTU1</accession>
<dbReference type="Proteomes" id="UP000626109">
    <property type="component" value="Unassembled WGS sequence"/>
</dbReference>
<gene>
    <name evidence="2" type="ORF">PGLA2088_LOCUS758</name>
</gene>
<feature type="region of interest" description="Disordered" evidence="1">
    <location>
        <begin position="1"/>
        <end position="88"/>
    </location>
</feature>
<feature type="compositionally biased region" description="Low complexity" evidence="1">
    <location>
        <begin position="23"/>
        <end position="50"/>
    </location>
</feature>
<comment type="caution">
    <text evidence="2">The sequence shown here is derived from an EMBL/GenBank/DDBJ whole genome shotgun (WGS) entry which is preliminary data.</text>
</comment>
<dbReference type="EMBL" id="CAJNNW010000543">
    <property type="protein sequence ID" value="CAE8628798.1"/>
    <property type="molecule type" value="Genomic_DNA"/>
</dbReference>
<sequence>PQNRESRHDARAKPKGRWVPVNSGLSASAATSAGSADSASVAADGASHASPEAVEDIDESYEVADASPAAAGSGRRQAAPKSKARALP</sequence>
<name>A0A813GTU1_POLGL</name>
<evidence type="ECO:0000313" key="3">
    <source>
        <dbReference type="Proteomes" id="UP000626109"/>
    </source>
</evidence>
<evidence type="ECO:0000256" key="1">
    <source>
        <dbReference type="SAM" id="MobiDB-lite"/>
    </source>
</evidence>
<feature type="compositionally biased region" description="Basic and acidic residues" evidence="1">
    <location>
        <begin position="1"/>
        <end position="12"/>
    </location>
</feature>
<feature type="non-terminal residue" evidence="2">
    <location>
        <position position="1"/>
    </location>
</feature>
<protein>
    <submittedName>
        <fullName evidence="2">Uncharacterized protein</fullName>
    </submittedName>
</protein>
<evidence type="ECO:0000313" key="2">
    <source>
        <dbReference type="EMBL" id="CAE8628798.1"/>
    </source>
</evidence>
<feature type="compositionally biased region" description="Acidic residues" evidence="1">
    <location>
        <begin position="53"/>
        <end position="62"/>
    </location>
</feature>
<reference evidence="2" key="1">
    <citation type="submission" date="2021-02" db="EMBL/GenBank/DDBJ databases">
        <authorList>
            <person name="Dougan E. K."/>
            <person name="Rhodes N."/>
            <person name="Thang M."/>
            <person name="Chan C."/>
        </authorList>
    </citation>
    <scope>NUCLEOTIDE SEQUENCE</scope>
</reference>